<feature type="transmembrane region" description="Helical" evidence="1">
    <location>
        <begin position="213"/>
        <end position="231"/>
    </location>
</feature>
<dbReference type="EMBL" id="CP096205">
    <property type="protein sequence ID" value="UPQ80530.1"/>
    <property type="molecule type" value="Genomic_DNA"/>
</dbReference>
<accession>A0ABY4KM97</accession>
<organism evidence="2 3">
    <name type="scientific">Flavobacterium azooxidireducens</name>
    <dbReference type="NCBI Taxonomy" id="1871076"/>
    <lineage>
        <taxon>Bacteria</taxon>
        <taxon>Pseudomonadati</taxon>
        <taxon>Bacteroidota</taxon>
        <taxon>Flavobacteriia</taxon>
        <taxon>Flavobacteriales</taxon>
        <taxon>Flavobacteriaceae</taxon>
        <taxon>Flavobacterium</taxon>
    </lineage>
</organism>
<feature type="transmembrane region" description="Helical" evidence="1">
    <location>
        <begin position="52"/>
        <end position="69"/>
    </location>
</feature>
<dbReference type="Proteomes" id="UP000830583">
    <property type="component" value="Chromosome"/>
</dbReference>
<evidence type="ECO:0000256" key="1">
    <source>
        <dbReference type="SAM" id="Phobius"/>
    </source>
</evidence>
<feature type="transmembrane region" description="Helical" evidence="1">
    <location>
        <begin position="369"/>
        <end position="387"/>
    </location>
</feature>
<keyword evidence="1" id="KW-1133">Transmembrane helix</keyword>
<keyword evidence="1" id="KW-0472">Membrane</keyword>
<reference evidence="2" key="1">
    <citation type="submission" date="2022-04" db="EMBL/GenBank/DDBJ databases">
        <title>Consumption of N2O by Flavobacterium azooxidireducens sp. nov. isolated from Decomposing Leaf Litter of Phragmites australis (Cav.).</title>
        <authorList>
            <person name="Behrendt U."/>
            <person name="Spanner T."/>
            <person name="Augustin J."/>
            <person name="Horn M.A."/>
            <person name="Kolb S."/>
            <person name="Ulrich A."/>
        </authorList>
    </citation>
    <scope>NUCLEOTIDE SEQUENCE</scope>
    <source>
        <strain evidence="2">IGB 4-14</strain>
    </source>
</reference>
<name>A0ABY4KM97_9FLAO</name>
<keyword evidence="3" id="KW-1185">Reference proteome</keyword>
<protein>
    <recommendedName>
        <fullName evidence="4">O-antigen ligase domain-containing protein</fullName>
    </recommendedName>
</protein>
<keyword evidence="1" id="KW-0812">Transmembrane</keyword>
<feature type="transmembrane region" description="Helical" evidence="1">
    <location>
        <begin position="328"/>
        <end position="349"/>
    </location>
</feature>
<dbReference type="RefSeq" id="WP_248436424.1">
    <property type="nucleotide sequence ID" value="NZ_CP096205.1"/>
</dbReference>
<evidence type="ECO:0000313" key="3">
    <source>
        <dbReference type="Proteomes" id="UP000830583"/>
    </source>
</evidence>
<evidence type="ECO:0000313" key="2">
    <source>
        <dbReference type="EMBL" id="UPQ80530.1"/>
    </source>
</evidence>
<sequence>MKIIKSEIFFIVLFIINVVIPTFNNFELTFATWSISALLTIQFRYSVGILRLVFIKLIIVFIAFVSTLYYDYSDYKIIRDFTYLFKPILGLLIGYQLLKRIKTVNPFLMIVYGSLVLAIIHFIILFVSFFVFNISSVNNIRTYGGYFSDFEVYGLVILLFSNKLNVELSKKRKLYFISIIGLSVLVYFARTNFIQLAILCFSLLGYFKLTLKSFRILTAFSFVIILSYAAIYHSNPRRNSRGLESFLYKVKIAPIEPFKTKINQNDWKEFNDNYRSFENIITVRQVTYEGQRAIWFGKGLGSFIDIGREMWTNDGEYIRYVPTLHNSYMTILLKSGLVGVFLMLIFLFYLQRKNKLNYPEIVKLNNLLLGTAVFLILSNWVFMGLYFKVDNKAIIIGYLIAYREEIQKKLDL</sequence>
<gene>
    <name evidence="2" type="ORF">M0M57_06735</name>
</gene>
<feature type="transmembrane region" description="Helical" evidence="1">
    <location>
        <begin position="143"/>
        <end position="162"/>
    </location>
</feature>
<feature type="transmembrane region" description="Helical" evidence="1">
    <location>
        <begin position="81"/>
        <end position="98"/>
    </location>
</feature>
<proteinExistence type="predicted"/>
<evidence type="ECO:0008006" key="4">
    <source>
        <dbReference type="Google" id="ProtNLM"/>
    </source>
</evidence>
<feature type="transmembrane region" description="Helical" evidence="1">
    <location>
        <begin position="174"/>
        <end position="207"/>
    </location>
</feature>
<feature type="transmembrane region" description="Helical" evidence="1">
    <location>
        <begin position="110"/>
        <end position="131"/>
    </location>
</feature>
<feature type="transmembrane region" description="Helical" evidence="1">
    <location>
        <begin position="7"/>
        <end position="24"/>
    </location>
</feature>